<evidence type="ECO:0000256" key="1">
    <source>
        <dbReference type="ARBA" id="ARBA00022490"/>
    </source>
</evidence>
<keyword evidence="2" id="KW-0690">Ribosome biogenesis</keyword>
<keyword evidence="3" id="KW-0699">rRNA-binding</keyword>
<dbReference type="PANTHER" id="PTHR38101:SF1">
    <property type="entry name" value="UPF0307 PROTEIN YJGA"/>
    <property type="match status" value="1"/>
</dbReference>
<evidence type="ECO:0000256" key="2">
    <source>
        <dbReference type="ARBA" id="ARBA00022517"/>
    </source>
</evidence>
<dbReference type="GO" id="GO:0019843">
    <property type="term" value="F:rRNA binding"/>
    <property type="evidence" value="ECO:0007669"/>
    <property type="project" value="UniProtKB-KW"/>
</dbReference>
<dbReference type="EMBL" id="SNZB01000002">
    <property type="protein sequence ID" value="TDR22682.1"/>
    <property type="molecule type" value="Genomic_DNA"/>
</dbReference>
<keyword evidence="1" id="KW-0963">Cytoplasm</keyword>
<evidence type="ECO:0000256" key="4">
    <source>
        <dbReference type="ARBA" id="ARBA00022884"/>
    </source>
</evidence>
<dbReference type="GO" id="GO:0005829">
    <property type="term" value="C:cytosol"/>
    <property type="evidence" value="ECO:0007669"/>
    <property type="project" value="TreeGrafter"/>
</dbReference>
<keyword evidence="6" id="KW-1185">Reference proteome</keyword>
<dbReference type="InterPro" id="IPR023153">
    <property type="entry name" value="DarP_sf"/>
</dbReference>
<keyword evidence="4" id="KW-0694">RNA-binding</keyword>
<dbReference type="InterPro" id="IPR006839">
    <property type="entry name" value="DarP"/>
</dbReference>
<dbReference type="Proteomes" id="UP000295724">
    <property type="component" value="Unassembled WGS sequence"/>
</dbReference>
<sequence>MGKKHKDFEITDFNDESEEVSKTQKKQMAVELREVAKLITDMPKSKLAELELPAQFLDAIEEAKRINSHIAKKRHFQFMGKLLIKLDHVGIQEKMLRINNLDGHYQIRDEVITAWIEHFGEHEKPLFEHLFENHPHEEINALRQTLRNYKKKPDNPTSRKKLFQALRSLDKKNELINPLILF</sequence>
<dbReference type="GO" id="GO:0042254">
    <property type="term" value="P:ribosome biogenesis"/>
    <property type="evidence" value="ECO:0007669"/>
    <property type="project" value="UniProtKB-KW"/>
</dbReference>
<evidence type="ECO:0000256" key="3">
    <source>
        <dbReference type="ARBA" id="ARBA00022730"/>
    </source>
</evidence>
<gene>
    <name evidence="5" type="ORF">C8D91_1175</name>
</gene>
<proteinExistence type="predicted"/>
<dbReference type="NCBIfam" id="NF003593">
    <property type="entry name" value="PRK05255.1-1"/>
    <property type="match status" value="1"/>
</dbReference>
<name>A0A4R6XRY7_9GAMM</name>
<evidence type="ECO:0000313" key="5">
    <source>
        <dbReference type="EMBL" id="TDR22682.1"/>
    </source>
</evidence>
<dbReference type="SUPFAM" id="SSF158710">
    <property type="entry name" value="PSPTO4464-like"/>
    <property type="match status" value="1"/>
</dbReference>
<accession>A0A4R6XRY7</accession>
<protein>
    <submittedName>
        <fullName evidence="5">Ribosome-associated protein</fullName>
    </submittedName>
</protein>
<dbReference type="Pfam" id="PF04751">
    <property type="entry name" value="DarP"/>
    <property type="match status" value="1"/>
</dbReference>
<dbReference type="PANTHER" id="PTHR38101">
    <property type="entry name" value="UPF0307 PROTEIN YJGA"/>
    <property type="match status" value="1"/>
</dbReference>
<reference evidence="5 6" key="1">
    <citation type="submission" date="2019-03" db="EMBL/GenBank/DDBJ databases">
        <title>Genomic Encyclopedia of Type Strains, Phase IV (KMG-IV): sequencing the most valuable type-strain genomes for metagenomic binning, comparative biology and taxonomic classification.</title>
        <authorList>
            <person name="Goeker M."/>
        </authorList>
    </citation>
    <scope>NUCLEOTIDE SEQUENCE [LARGE SCALE GENOMIC DNA]</scope>
    <source>
        <strain evidence="5 6">DSM 25488</strain>
    </source>
</reference>
<dbReference type="Gene3D" id="1.10.60.30">
    <property type="entry name" value="PSPTO4464-like domains"/>
    <property type="match status" value="2"/>
</dbReference>
<dbReference type="CDD" id="cd16331">
    <property type="entry name" value="YjgA-like"/>
    <property type="match status" value="1"/>
</dbReference>
<organism evidence="5 6">
    <name type="scientific">Marinicella litoralis</name>
    <dbReference type="NCBI Taxonomy" id="644220"/>
    <lineage>
        <taxon>Bacteria</taxon>
        <taxon>Pseudomonadati</taxon>
        <taxon>Pseudomonadota</taxon>
        <taxon>Gammaproteobacteria</taxon>
        <taxon>Lysobacterales</taxon>
        <taxon>Marinicellaceae</taxon>
        <taxon>Marinicella</taxon>
    </lineage>
</organism>
<evidence type="ECO:0000313" key="6">
    <source>
        <dbReference type="Proteomes" id="UP000295724"/>
    </source>
</evidence>
<comment type="caution">
    <text evidence="5">The sequence shown here is derived from an EMBL/GenBank/DDBJ whole genome shotgun (WGS) entry which is preliminary data.</text>
</comment>
<dbReference type="AlphaFoldDB" id="A0A4R6XRY7"/>